<dbReference type="GO" id="GO:0009986">
    <property type="term" value="C:cell surface"/>
    <property type="evidence" value="ECO:0007669"/>
    <property type="project" value="TreeGrafter"/>
</dbReference>
<name>A0AAN8M9V1_9TELE</name>
<evidence type="ECO:0000313" key="5">
    <source>
        <dbReference type="Proteomes" id="UP001356427"/>
    </source>
</evidence>
<accession>A0AAN8M9V1</accession>
<evidence type="ECO:0000313" key="4">
    <source>
        <dbReference type="EMBL" id="KAK6326893.1"/>
    </source>
</evidence>
<evidence type="ECO:0000256" key="1">
    <source>
        <dbReference type="ARBA" id="ARBA00022729"/>
    </source>
</evidence>
<reference evidence="4 5" key="1">
    <citation type="submission" date="2021-04" db="EMBL/GenBank/DDBJ databases">
        <authorList>
            <person name="De Guttry C."/>
            <person name="Zahm M."/>
            <person name="Klopp C."/>
            <person name="Cabau C."/>
            <person name="Louis A."/>
            <person name="Berthelot C."/>
            <person name="Parey E."/>
            <person name="Roest Crollius H."/>
            <person name="Montfort J."/>
            <person name="Robinson-Rechavi M."/>
            <person name="Bucao C."/>
            <person name="Bouchez O."/>
            <person name="Gislard M."/>
            <person name="Lluch J."/>
            <person name="Milhes M."/>
            <person name="Lampietro C."/>
            <person name="Lopez Roques C."/>
            <person name="Donnadieu C."/>
            <person name="Braasch I."/>
            <person name="Desvignes T."/>
            <person name="Postlethwait J."/>
            <person name="Bobe J."/>
            <person name="Wedekind C."/>
            <person name="Guiguen Y."/>
        </authorList>
    </citation>
    <scope>NUCLEOTIDE SEQUENCE [LARGE SCALE GENOMIC DNA]</scope>
    <source>
        <strain evidence="4">Cs_M1</strain>
        <tissue evidence="4">Blood</tissue>
    </source>
</reference>
<protein>
    <submittedName>
        <fullName evidence="4">Uncharacterized protein</fullName>
    </submittedName>
</protein>
<gene>
    <name evidence="4" type="ORF">J4Q44_G00025380</name>
</gene>
<feature type="region of interest" description="Disordered" evidence="3">
    <location>
        <begin position="43"/>
        <end position="70"/>
    </location>
</feature>
<evidence type="ECO:0000256" key="2">
    <source>
        <dbReference type="ARBA" id="ARBA00023180"/>
    </source>
</evidence>
<keyword evidence="2" id="KW-0325">Glycoprotein</keyword>
<dbReference type="PANTHER" id="PTHR23412">
    <property type="entry name" value="STEREOCILIN RELATED"/>
    <property type="match status" value="1"/>
</dbReference>
<dbReference type="EMBL" id="JAGTTL010000002">
    <property type="protein sequence ID" value="KAK6326893.1"/>
    <property type="molecule type" value="Genomic_DNA"/>
</dbReference>
<dbReference type="AlphaFoldDB" id="A0AAN8M9V1"/>
<dbReference type="Proteomes" id="UP001356427">
    <property type="component" value="Unassembled WGS sequence"/>
</dbReference>
<proteinExistence type="predicted"/>
<keyword evidence="5" id="KW-1185">Reference proteome</keyword>
<dbReference type="GO" id="GO:0007160">
    <property type="term" value="P:cell-matrix adhesion"/>
    <property type="evidence" value="ECO:0007669"/>
    <property type="project" value="TreeGrafter"/>
</dbReference>
<feature type="compositionally biased region" description="Low complexity" evidence="3">
    <location>
        <begin position="43"/>
        <end position="52"/>
    </location>
</feature>
<evidence type="ECO:0000256" key="3">
    <source>
        <dbReference type="SAM" id="MobiDB-lite"/>
    </source>
</evidence>
<dbReference type="InterPro" id="IPR026664">
    <property type="entry name" value="Stereocilin-rel"/>
</dbReference>
<organism evidence="4 5">
    <name type="scientific">Coregonus suidteri</name>
    <dbReference type="NCBI Taxonomy" id="861788"/>
    <lineage>
        <taxon>Eukaryota</taxon>
        <taxon>Metazoa</taxon>
        <taxon>Chordata</taxon>
        <taxon>Craniata</taxon>
        <taxon>Vertebrata</taxon>
        <taxon>Euteleostomi</taxon>
        <taxon>Actinopterygii</taxon>
        <taxon>Neopterygii</taxon>
        <taxon>Teleostei</taxon>
        <taxon>Protacanthopterygii</taxon>
        <taxon>Salmoniformes</taxon>
        <taxon>Salmonidae</taxon>
        <taxon>Coregoninae</taxon>
        <taxon>Coregonus</taxon>
    </lineage>
</organism>
<sequence length="318" mass="33858">MPLLAPEVLNSTVQALASCTQIPPRHWRALFQLLNDTLQDLTTTQPSSLTSSGINCSTLPKESSDPSDWTADTMKSLGPLLLLDDSAVRSLRFKSWLKETLSDLLDSLPNSTEVRRISSAGAWGPVSASPSPHWTHFPAAPGHNNRVAVQSVGQVQCPLAVTELLKQRAVAVFGEPQGWTEAQVNSLGNIMAGLSLSEFPSLSPSALSFLSPTSIPLIPPDRLAALSTSQLKALGPDNAAMVTAAQMVVLGEAQRAALGNALGVAYNRVAYDRAEPTTNPPSNLPQRSGASMLGTLGVEVFMQPFLFLLLGIMLERDV</sequence>
<comment type="caution">
    <text evidence="4">The sequence shown here is derived from an EMBL/GenBank/DDBJ whole genome shotgun (WGS) entry which is preliminary data.</text>
</comment>
<dbReference type="PANTHER" id="PTHR23412:SF21">
    <property type="entry name" value="OTOANCORIN ISOFORM X1"/>
    <property type="match status" value="1"/>
</dbReference>
<keyword evidence="1" id="KW-0732">Signal</keyword>